<feature type="region of interest" description="Disordered" evidence="1">
    <location>
        <begin position="1"/>
        <end position="97"/>
    </location>
</feature>
<feature type="compositionally biased region" description="Polar residues" evidence="1">
    <location>
        <begin position="7"/>
        <end position="28"/>
    </location>
</feature>
<organism evidence="2 3">
    <name type="scientific">Ficus carica</name>
    <name type="common">Common fig</name>
    <dbReference type="NCBI Taxonomy" id="3494"/>
    <lineage>
        <taxon>Eukaryota</taxon>
        <taxon>Viridiplantae</taxon>
        <taxon>Streptophyta</taxon>
        <taxon>Embryophyta</taxon>
        <taxon>Tracheophyta</taxon>
        <taxon>Spermatophyta</taxon>
        <taxon>Magnoliopsida</taxon>
        <taxon>eudicotyledons</taxon>
        <taxon>Gunneridae</taxon>
        <taxon>Pentapetalae</taxon>
        <taxon>rosids</taxon>
        <taxon>fabids</taxon>
        <taxon>Rosales</taxon>
        <taxon>Moraceae</taxon>
        <taxon>Ficeae</taxon>
        <taxon>Ficus</taxon>
    </lineage>
</organism>
<dbReference type="Gramene" id="FCD_00007870-RA">
    <property type="protein sequence ID" value="FCD_00007870-RA:cds"/>
    <property type="gene ID" value="FCD_00007870"/>
</dbReference>
<name>A0AA88ARC9_FICCA</name>
<evidence type="ECO:0000313" key="2">
    <source>
        <dbReference type="EMBL" id="GMN45336.1"/>
    </source>
</evidence>
<evidence type="ECO:0000256" key="1">
    <source>
        <dbReference type="SAM" id="MobiDB-lite"/>
    </source>
</evidence>
<dbReference type="AlphaFoldDB" id="A0AA88ARC9"/>
<keyword evidence="3" id="KW-1185">Reference proteome</keyword>
<proteinExistence type="predicted"/>
<sequence length="114" mass="11531">MAHHSSTDIQLTGGSQGSVTELPTSDDSSVAKRLIGDGGIPQVTAHGSITDDSAAAKSLTGGRGIPQVAAQGSVTELPGANDSATGDTKRVITPDTQDSDIKFPRILIMMKSGA</sequence>
<protein>
    <submittedName>
        <fullName evidence="2">Uncharacterized protein</fullName>
    </submittedName>
</protein>
<dbReference type="Proteomes" id="UP001187192">
    <property type="component" value="Unassembled WGS sequence"/>
</dbReference>
<reference evidence="2" key="1">
    <citation type="submission" date="2023-07" db="EMBL/GenBank/DDBJ databases">
        <title>draft genome sequence of fig (Ficus carica).</title>
        <authorList>
            <person name="Takahashi T."/>
            <person name="Nishimura K."/>
        </authorList>
    </citation>
    <scope>NUCLEOTIDE SEQUENCE</scope>
</reference>
<accession>A0AA88ARC9</accession>
<evidence type="ECO:0000313" key="3">
    <source>
        <dbReference type="Proteomes" id="UP001187192"/>
    </source>
</evidence>
<gene>
    <name evidence="2" type="ORF">TIFTF001_014534</name>
</gene>
<dbReference type="EMBL" id="BTGU01000020">
    <property type="protein sequence ID" value="GMN45336.1"/>
    <property type="molecule type" value="Genomic_DNA"/>
</dbReference>
<comment type="caution">
    <text evidence="2">The sequence shown here is derived from an EMBL/GenBank/DDBJ whole genome shotgun (WGS) entry which is preliminary data.</text>
</comment>